<dbReference type="OrthoDB" id="9773856at2"/>
<sequence length="397" mass="43885">MTSPNYQDAVHHVRFLHTSDLQIGKTLAYLGDDGQARFNEARLDAIEALGKVAVDQQCSFIVIAGDVFEKNRLSARVLNRAKEALNKLEIPVYLLPGNHDPLTADSIFYKTEDLEKIHVISDSQPIEISQDVELIGAPLRSIRAPHDLVNEVLEDLEPTDTIRIMAGHGPTQSFGEDSPERIDMVKVSEALDQGVIDYLALGDTHSAQPVEAKKRAWYSGAPEVTDFHNKCGGRDGGENNSGNVLVVDIYKNDATDAVVEVQEIPVGTWTFEEIDANLTTAYDVDRFLERLRSYPEKARTAIRYSLQGSLPIAEYARLHGVIEELESTFASLQVHKRYHDLRIAPSEEEISQLELGAVAQAAVKELQELADTDAAESEAARDALNLLFRLSSSSEGH</sequence>
<dbReference type="PANTHER" id="PTHR30337:SF0">
    <property type="entry name" value="NUCLEASE SBCCD SUBUNIT D"/>
    <property type="match status" value="1"/>
</dbReference>
<dbReference type="RefSeq" id="WP_092284765.1">
    <property type="nucleotide sequence ID" value="NZ_FOPJ01000004.1"/>
</dbReference>
<reference evidence="7 8" key="1">
    <citation type="submission" date="2016-10" db="EMBL/GenBank/DDBJ databases">
        <authorList>
            <person name="de Groot N.N."/>
        </authorList>
    </citation>
    <scope>NUCLEOTIDE SEQUENCE [LARGE SCALE GENOMIC DNA]</scope>
    <source>
        <strain>J11</strain>
        <strain evidence="8">PG 39</strain>
    </source>
</reference>
<evidence type="ECO:0000256" key="5">
    <source>
        <dbReference type="ARBA" id="ARBA00022839"/>
    </source>
</evidence>
<evidence type="ECO:0000256" key="4">
    <source>
        <dbReference type="ARBA" id="ARBA00022801"/>
    </source>
</evidence>
<evidence type="ECO:0000313" key="8">
    <source>
        <dbReference type="Proteomes" id="UP000199065"/>
    </source>
</evidence>
<evidence type="ECO:0000256" key="3">
    <source>
        <dbReference type="ARBA" id="ARBA00022722"/>
    </source>
</evidence>
<keyword evidence="8" id="KW-1185">Reference proteome</keyword>
<protein>
    <recommendedName>
        <fullName evidence="2">Nuclease SbcCD subunit D</fullName>
    </recommendedName>
</protein>
<evidence type="ECO:0000313" key="7">
    <source>
        <dbReference type="EMBL" id="SFG42795.1"/>
    </source>
</evidence>
<organism evidence="7 8">
    <name type="scientific">Corynebacterium spheniscorum</name>
    <dbReference type="NCBI Taxonomy" id="185761"/>
    <lineage>
        <taxon>Bacteria</taxon>
        <taxon>Bacillati</taxon>
        <taxon>Actinomycetota</taxon>
        <taxon>Actinomycetes</taxon>
        <taxon>Mycobacteriales</taxon>
        <taxon>Corynebacteriaceae</taxon>
        <taxon>Corynebacterium</taxon>
    </lineage>
</organism>
<keyword evidence="4" id="KW-0378">Hydrolase</keyword>
<dbReference type="InterPro" id="IPR004843">
    <property type="entry name" value="Calcineurin-like_PHP"/>
</dbReference>
<feature type="domain" description="Calcineurin-like phosphoesterase" evidence="6">
    <location>
        <begin position="14"/>
        <end position="206"/>
    </location>
</feature>
<dbReference type="PIRSF" id="PIRSF033093">
    <property type="entry name" value="UCP_ML1119"/>
    <property type="match status" value="1"/>
</dbReference>
<keyword evidence="5 7" id="KW-0269">Exonuclease</keyword>
<dbReference type="Pfam" id="PF00149">
    <property type="entry name" value="Metallophos"/>
    <property type="match status" value="1"/>
</dbReference>
<dbReference type="SUPFAM" id="SSF56300">
    <property type="entry name" value="Metallo-dependent phosphatases"/>
    <property type="match status" value="1"/>
</dbReference>
<evidence type="ECO:0000256" key="2">
    <source>
        <dbReference type="ARBA" id="ARBA00013365"/>
    </source>
</evidence>
<dbReference type="InterPro" id="IPR029052">
    <property type="entry name" value="Metallo-depent_PP-like"/>
</dbReference>
<dbReference type="AlphaFoldDB" id="A0A1I2RQ11"/>
<evidence type="ECO:0000259" key="6">
    <source>
        <dbReference type="Pfam" id="PF00149"/>
    </source>
</evidence>
<keyword evidence="3" id="KW-0540">Nuclease</keyword>
<dbReference type="Gene3D" id="3.60.21.10">
    <property type="match status" value="1"/>
</dbReference>
<dbReference type="GO" id="GO:0004527">
    <property type="term" value="F:exonuclease activity"/>
    <property type="evidence" value="ECO:0007669"/>
    <property type="project" value="UniProtKB-KW"/>
</dbReference>
<dbReference type="Proteomes" id="UP000199065">
    <property type="component" value="Unassembled WGS sequence"/>
</dbReference>
<accession>A0A1I2RQ11</accession>
<name>A0A1I2RQ11_9CORY</name>
<dbReference type="CDD" id="cd00840">
    <property type="entry name" value="MPP_Mre11_N"/>
    <property type="match status" value="1"/>
</dbReference>
<comment type="similarity">
    <text evidence="1">Belongs to the SbcD family.</text>
</comment>
<gene>
    <name evidence="7" type="ORF">SAMN05660282_00839</name>
</gene>
<evidence type="ECO:0000256" key="1">
    <source>
        <dbReference type="ARBA" id="ARBA00010555"/>
    </source>
</evidence>
<dbReference type="InterPro" id="IPR014577">
    <property type="entry name" value="UCP033093_metalloPase"/>
</dbReference>
<dbReference type="InterPro" id="IPR050535">
    <property type="entry name" value="DNA_Repair-Maintenance_Comp"/>
</dbReference>
<dbReference type="EMBL" id="FOPJ01000004">
    <property type="protein sequence ID" value="SFG42795.1"/>
    <property type="molecule type" value="Genomic_DNA"/>
</dbReference>
<dbReference type="PANTHER" id="PTHR30337">
    <property type="entry name" value="COMPONENT OF ATP-DEPENDENT DSDNA EXONUCLEASE"/>
    <property type="match status" value="1"/>
</dbReference>
<proteinExistence type="inferred from homology"/>
<dbReference type="InterPro" id="IPR041796">
    <property type="entry name" value="Mre11_N"/>
</dbReference>
<dbReference type="STRING" id="185761.SAMN05660282_00839"/>